<feature type="region of interest" description="Disordered" evidence="3">
    <location>
        <begin position="231"/>
        <end position="301"/>
    </location>
</feature>
<evidence type="ECO:0000256" key="2">
    <source>
        <dbReference type="PROSITE-ProRule" id="PRU00302"/>
    </source>
</evidence>
<keyword evidence="4" id="KW-1133">Transmembrane helix</keyword>
<dbReference type="InterPro" id="IPR000436">
    <property type="entry name" value="Sushi_SCR_CCP_dom"/>
</dbReference>
<name>A0A210PQK7_MIZYE</name>
<keyword evidence="1" id="KW-1015">Disulfide bond</keyword>
<feature type="compositionally biased region" description="Basic and acidic residues" evidence="3">
    <location>
        <begin position="234"/>
        <end position="269"/>
    </location>
</feature>
<comment type="caution">
    <text evidence="2">Lacks conserved residue(s) required for the propagation of feature annotation.</text>
</comment>
<feature type="compositionally biased region" description="Basic and acidic residues" evidence="3">
    <location>
        <begin position="151"/>
        <end position="163"/>
    </location>
</feature>
<dbReference type="InterPro" id="IPR035976">
    <property type="entry name" value="Sushi/SCR/CCP_sf"/>
</dbReference>
<dbReference type="EMBL" id="NEDP02005557">
    <property type="protein sequence ID" value="OWF38734.1"/>
    <property type="molecule type" value="Genomic_DNA"/>
</dbReference>
<dbReference type="Gene3D" id="2.10.70.10">
    <property type="entry name" value="Complement Module, domain 1"/>
    <property type="match status" value="1"/>
</dbReference>
<organism evidence="6 7">
    <name type="scientific">Mizuhopecten yessoensis</name>
    <name type="common">Japanese scallop</name>
    <name type="synonym">Patinopecten yessoensis</name>
    <dbReference type="NCBI Taxonomy" id="6573"/>
    <lineage>
        <taxon>Eukaryota</taxon>
        <taxon>Metazoa</taxon>
        <taxon>Spiralia</taxon>
        <taxon>Lophotrochozoa</taxon>
        <taxon>Mollusca</taxon>
        <taxon>Bivalvia</taxon>
        <taxon>Autobranchia</taxon>
        <taxon>Pteriomorphia</taxon>
        <taxon>Pectinida</taxon>
        <taxon>Pectinoidea</taxon>
        <taxon>Pectinidae</taxon>
        <taxon>Mizuhopecten</taxon>
    </lineage>
</organism>
<dbReference type="SMART" id="SM00032">
    <property type="entry name" value="CCP"/>
    <property type="match status" value="1"/>
</dbReference>
<reference evidence="6 7" key="1">
    <citation type="journal article" date="2017" name="Nat. Ecol. Evol.">
        <title>Scallop genome provides insights into evolution of bilaterian karyotype and development.</title>
        <authorList>
            <person name="Wang S."/>
            <person name="Zhang J."/>
            <person name="Jiao W."/>
            <person name="Li J."/>
            <person name="Xun X."/>
            <person name="Sun Y."/>
            <person name="Guo X."/>
            <person name="Huan P."/>
            <person name="Dong B."/>
            <person name="Zhang L."/>
            <person name="Hu X."/>
            <person name="Sun X."/>
            <person name="Wang J."/>
            <person name="Zhao C."/>
            <person name="Wang Y."/>
            <person name="Wang D."/>
            <person name="Huang X."/>
            <person name="Wang R."/>
            <person name="Lv J."/>
            <person name="Li Y."/>
            <person name="Zhang Z."/>
            <person name="Liu B."/>
            <person name="Lu W."/>
            <person name="Hui Y."/>
            <person name="Liang J."/>
            <person name="Zhou Z."/>
            <person name="Hou R."/>
            <person name="Li X."/>
            <person name="Liu Y."/>
            <person name="Li H."/>
            <person name="Ning X."/>
            <person name="Lin Y."/>
            <person name="Zhao L."/>
            <person name="Xing Q."/>
            <person name="Dou J."/>
            <person name="Li Y."/>
            <person name="Mao J."/>
            <person name="Guo H."/>
            <person name="Dou H."/>
            <person name="Li T."/>
            <person name="Mu C."/>
            <person name="Jiang W."/>
            <person name="Fu Q."/>
            <person name="Fu X."/>
            <person name="Miao Y."/>
            <person name="Liu J."/>
            <person name="Yu Q."/>
            <person name="Li R."/>
            <person name="Liao H."/>
            <person name="Li X."/>
            <person name="Kong Y."/>
            <person name="Jiang Z."/>
            <person name="Chourrout D."/>
            <person name="Li R."/>
            <person name="Bao Z."/>
        </authorList>
    </citation>
    <scope>NUCLEOTIDE SEQUENCE [LARGE SCALE GENOMIC DNA]</scope>
    <source>
        <strain evidence="6 7">PY_sf001</strain>
    </source>
</reference>
<accession>A0A210PQK7</accession>
<dbReference type="PROSITE" id="PS50923">
    <property type="entry name" value="SUSHI"/>
    <property type="match status" value="1"/>
</dbReference>
<feature type="domain" description="Sushi" evidence="5">
    <location>
        <begin position="2"/>
        <end position="72"/>
    </location>
</feature>
<dbReference type="Proteomes" id="UP000242188">
    <property type="component" value="Unassembled WGS sequence"/>
</dbReference>
<keyword evidence="7" id="KW-1185">Reference proteome</keyword>
<evidence type="ECO:0000259" key="5">
    <source>
        <dbReference type="PROSITE" id="PS50923"/>
    </source>
</evidence>
<evidence type="ECO:0000313" key="7">
    <source>
        <dbReference type="Proteomes" id="UP000242188"/>
    </source>
</evidence>
<dbReference type="OrthoDB" id="6086550at2759"/>
<proteinExistence type="predicted"/>
<dbReference type="Pfam" id="PF00084">
    <property type="entry name" value="Sushi"/>
    <property type="match status" value="1"/>
</dbReference>
<comment type="caution">
    <text evidence="6">The sequence shown here is derived from an EMBL/GenBank/DDBJ whole genome shotgun (WGS) entry which is preliminary data.</text>
</comment>
<gene>
    <name evidence="6" type="ORF">KP79_PYT23155</name>
</gene>
<dbReference type="AlphaFoldDB" id="A0A210PQK7"/>
<evidence type="ECO:0000256" key="3">
    <source>
        <dbReference type="SAM" id="MobiDB-lite"/>
    </source>
</evidence>
<evidence type="ECO:0000256" key="4">
    <source>
        <dbReference type="SAM" id="Phobius"/>
    </source>
</evidence>
<feature type="region of interest" description="Disordered" evidence="3">
    <location>
        <begin position="141"/>
        <end position="216"/>
    </location>
</feature>
<feature type="compositionally biased region" description="Basic and acidic residues" evidence="3">
    <location>
        <begin position="175"/>
        <end position="190"/>
    </location>
</feature>
<dbReference type="CDD" id="cd00033">
    <property type="entry name" value="CCP"/>
    <property type="match status" value="1"/>
</dbReference>
<evidence type="ECO:0000313" key="6">
    <source>
        <dbReference type="EMBL" id="OWF38734.1"/>
    </source>
</evidence>
<sequence>MKVCSKLNTQDGQPDIISSTNHKQLVLSSYNRTAGTDVTLSCYSPYVLNGQSKVTCQADGTWDVDTMPFCGDKAMTDEGMTAETKILIGVLVAVGAFVIMVLLCIVCIVQGTAKSRRQKRSANKGYYGNKGNNADEIAYVVPPRSSAPPTYRDENLYRSDTPYRADNQYRGGETPVRRDEPLFDKNDNRYRPRSTSVDGTYSHHIDPRPQRANSVTGSLTRGMRGAEMFYIYKGDPDRNRQQGPRGDERDRPVSEINYRPERAQSDYDYKVGNLRGPPSRRVPVAVSDRGAPVGRPHRKDL</sequence>
<keyword evidence="4" id="KW-0812">Transmembrane</keyword>
<evidence type="ECO:0000256" key="1">
    <source>
        <dbReference type="ARBA" id="ARBA00023157"/>
    </source>
</evidence>
<keyword evidence="4" id="KW-0472">Membrane</keyword>
<protein>
    <recommendedName>
        <fullName evidence="5">Sushi domain-containing protein</fullName>
    </recommendedName>
</protein>
<feature type="transmembrane region" description="Helical" evidence="4">
    <location>
        <begin position="86"/>
        <end position="109"/>
    </location>
</feature>
<dbReference type="SUPFAM" id="SSF57535">
    <property type="entry name" value="Complement control module/SCR domain"/>
    <property type="match status" value="1"/>
</dbReference>
<keyword evidence="2" id="KW-0768">Sushi</keyword>